<dbReference type="HOGENOM" id="CLU_000625_7_2_1"/>
<proteinExistence type="inferred from homology"/>
<organism evidence="10 11">
    <name type="scientific">Leersia perrieri</name>
    <dbReference type="NCBI Taxonomy" id="77586"/>
    <lineage>
        <taxon>Eukaryota</taxon>
        <taxon>Viridiplantae</taxon>
        <taxon>Streptophyta</taxon>
        <taxon>Embryophyta</taxon>
        <taxon>Tracheophyta</taxon>
        <taxon>Spermatophyta</taxon>
        <taxon>Magnoliopsida</taxon>
        <taxon>Liliopsida</taxon>
        <taxon>Poales</taxon>
        <taxon>Poaceae</taxon>
        <taxon>BOP clade</taxon>
        <taxon>Oryzoideae</taxon>
        <taxon>Oryzeae</taxon>
        <taxon>Oryzinae</taxon>
        <taxon>Leersia</taxon>
    </lineage>
</organism>
<evidence type="ECO:0000313" key="11">
    <source>
        <dbReference type="Proteomes" id="UP000032180"/>
    </source>
</evidence>
<dbReference type="GO" id="GO:0006508">
    <property type="term" value="P:proteolysis"/>
    <property type="evidence" value="ECO:0007669"/>
    <property type="project" value="UniProtKB-KW"/>
</dbReference>
<feature type="domain" description="Subtilisin-like protease fibronectin type-III" evidence="9">
    <location>
        <begin position="407"/>
        <end position="504"/>
    </location>
</feature>
<sequence>MKFFYAGHEAKMTHPIDETRESKSPLDMEGHGTHASSTAAGSMVLGANFVGYANGTAQGMAVGAHIATYKVCWVRDNGDRTCPSTDILAGMDEAIADGVDVLSASLGGYRTNLFSEPVSVGAFRAIQKGIVVSAVAGNDGPDTSTSNNLGPWMITVGASTIDRRFPTHVVLGNNQTYVGTSLYSGQNTASSFVPLVSGNEAGSSICEKGKLKRNIVTGKIVLCDSYNSSTLAKEAAVREAGGRGLILFSRNGEFLQSVPNLFLAVTLTVEDFNAAIYTKNQQRSRLQGTSMACPHVSGIAAMLKVAHPTWSPAAIKSGMMTTAYNVDNGGHPIKSAIDGKEAGPFDLGSGHVHPNNALDPGLVYNATTDDYITFLCGLGYSRQNIETITGDSKTADCSKRPRQPVGDLNYPAFSMVFGRSGGLVTQRRSVTNVGANTNAVYSVAHVAPPGTTLVVTPQKLIFSAQDKTLNYSVTLSSRDAADSPKWGEIVWSDDKNHTVWSPIVATWK</sequence>
<feature type="domain" description="Peptidase S8/S53" evidence="8">
    <location>
        <begin position="17"/>
        <end position="327"/>
    </location>
</feature>
<dbReference type="PROSITE" id="PS00138">
    <property type="entry name" value="SUBTILASE_SER"/>
    <property type="match status" value="1"/>
</dbReference>
<evidence type="ECO:0000256" key="5">
    <source>
        <dbReference type="ARBA" id="ARBA00022825"/>
    </source>
</evidence>
<reference evidence="10" key="3">
    <citation type="submission" date="2015-04" db="UniProtKB">
        <authorList>
            <consortium name="EnsemblPlants"/>
        </authorList>
    </citation>
    <scope>IDENTIFICATION</scope>
</reference>
<reference evidence="10 11" key="1">
    <citation type="submission" date="2012-08" db="EMBL/GenBank/DDBJ databases">
        <title>Oryza genome evolution.</title>
        <authorList>
            <person name="Wing R.A."/>
        </authorList>
    </citation>
    <scope>NUCLEOTIDE SEQUENCE</scope>
</reference>
<evidence type="ECO:0000256" key="1">
    <source>
        <dbReference type="ARBA" id="ARBA00011073"/>
    </source>
</evidence>
<protein>
    <recommendedName>
        <fullName evidence="12">Subtilisin-like protease fibronectin type-III domain-containing protein</fullName>
    </recommendedName>
</protein>
<evidence type="ECO:0008006" key="12">
    <source>
        <dbReference type="Google" id="ProtNLM"/>
    </source>
</evidence>
<evidence type="ECO:0000256" key="4">
    <source>
        <dbReference type="ARBA" id="ARBA00022801"/>
    </source>
</evidence>
<evidence type="ECO:0000256" key="7">
    <source>
        <dbReference type="SAM" id="MobiDB-lite"/>
    </source>
</evidence>
<feature type="compositionally biased region" description="Basic and acidic residues" evidence="7">
    <location>
        <begin position="14"/>
        <end position="32"/>
    </location>
</feature>
<dbReference type="InterPro" id="IPR041469">
    <property type="entry name" value="Subtilisin-like_FN3"/>
</dbReference>
<dbReference type="Proteomes" id="UP000032180">
    <property type="component" value="Chromosome 6"/>
</dbReference>
<dbReference type="Gene3D" id="2.60.40.2310">
    <property type="match status" value="1"/>
</dbReference>
<dbReference type="PROSITE" id="PS51892">
    <property type="entry name" value="SUBTILASE"/>
    <property type="match status" value="1"/>
</dbReference>
<keyword evidence="3" id="KW-0732">Signal</keyword>
<keyword evidence="4" id="KW-0378">Hydrolase</keyword>
<evidence type="ECO:0000259" key="9">
    <source>
        <dbReference type="Pfam" id="PF17766"/>
    </source>
</evidence>
<evidence type="ECO:0000259" key="8">
    <source>
        <dbReference type="Pfam" id="PF00082"/>
    </source>
</evidence>
<dbReference type="InterPro" id="IPR045051">
    <property type="entry name" value="SBT"/>
</dbReference>
<dbReference type="eggNOG" id="ENOG502QZDA">
    <property type="taxonomic scope" value="Eukaryota"/>
</dbReference>
<name>A0A0D9WS53_9ORYZ</name>
<reference evidence="11" key="2">
    <citation type="submission" date="2013-12" db="EMBL/GenBank/DDBJ databases">
        <authorList>
            <person name="Yu Y."/>
            <person name="Lee S."/>
            <person name="de Baynast K."/>
            <person name="Wissotski M."/>
            <person name="Liu L."/>
            <person name="Talag J."/>
            <person name="Goicoechea J."/>
            <person name="Angelova A."/>
            <person name="Jetty R."/>
            <person name="Kudrna D."/>
            <person name="Golser W."/>
            <person name="Rivera L."/>
            <person name="Zhang J."/>
            <person name="Wing R."/>
        </authorList>
    </citation>
    <scope>NUCLEOTIDE SEQUENCE</scope>
</reference>
<dbReference type="Gene3D" id="3.50.30.30">
    <property type="match status" value="1"/>
</dbReference>
<dbReference type="PANTHER" id="PTHR10795">
    <property type="entry name" value="PROPROTEIN CONVERTASE SUBTILISIN/KEXIN"/>
    <property type="match status" value="1"/>
</dbReference>
<keyword evidence="5" id="KW-0720">Serine protease</keyword>
<accession>A0A0D9WS53</accession>
<dbReference type="Pfam" id="PF17766">
    <property type="entry name" value="fn3_6"/>
    <property type="match status" value="1"/>
</dbReference>
<evidence type="ECO:0000256" key="2">
    <source>
        <dbReference type="ARBA" id="ARBA00022670"/>
    </source>
</evidence>
<dbReference type="InterPro" id="IPR023828">
    <property type="entry name" value="Peptidase_S8_Ser-AS"/>
</dbReference>
<evidence type="ECO:0000256" key="6">
    <source>
        <dbReference type="PROSITE-ProRule" id="PRU01240"/>
    </source>
</evidence>
<dbReference type="SUPFAM" id="SSF52743">
    <property type="entry name" value="Subtilisin-like"/>
    <property type="match status" value="1"/>
</dbReference>
<dbReference type="EnsemblPlants" id="LPERR06G17590.1">
    <property type="protein sequence ID" value="LPERR06G17590.1"/>
    <property type="gene ID" value="LPERR06G17590"/>
</dbReference>
<dbReference type="GO" id="GO:0004252">
    <property type="term" value="F:serine-type endopeptidase activity"/>
    <property type="evidence" value="ECO:0007669"/>
    <property type="project" value="InterPro"/>
</dbReference>
<dbReference type="Gramene" id="LPERR06G17590.1">
    <property type="protein sequence ID" value="LPERR06G17590.1"/>
    <property type="gene ID" value="LPERR06G17590"/>
</dbReference>
<dbReference type="PRINTS" id="PR00723">
    <property type="entry name" value="SUBTILISIN"/>
</dbReference>
<dbReference type="InterPro" id="IPR000209">
    <property type="entry name" value="Peptidase_S8/S53_dom"/>
</dbReference>
<comment type="similarity">
    <text evidence="1 6">Belongs to the peptidase S8 family.</text>
</comment>
<evidence type="ECO:0000256" key="3">
    <source>
        <dbReference type="ARBA" id="ARBA00022729"/>
    </source>
</evidence>
<comment type="caution">
    <text evidence="6">Lacks conserved residue(s) required for the propagation of feature annotation.</text>
</comment>
<dbReference type="AlphaFoldDB" id="A0A0D9WS53"/>
<keyword evidence="11" id="KW-1185">Reference proteome</keyword>
<dbReference type="Gene3D" id="3.40.50.200">
    <property type="entry name" value="Peptidase S8/S53 domain"/>
    <property type="match status" value="1"/>
</dbReference>
<dbReference type="InterPro" id="IPR036852">
    <property type="entry name" value="Peptidase_S8/S53_dom_sf"/>
</dbReference>
<dbReference type="InterPro" id="IPR015500">
    <property type="entry name" value="Peptidase_S8_subtilisin-rel"/>
</dbReference>
<keyword evidence="2" id="KW-0645">Protease</keyword>
<feature type="region of interest" description="Disordered" evidence="7">
    <location>
        <begin position="14"/>
        <end position="35"/>
    </location>
</feature>
<dbReference type="Pfam" id="PF00082">
    <property type="entry name" value="Peptidase_S8"/>
    <property type="match status" value="1"/>
</dbReference>
<evidence type="ECO:0000313" key="10">
    <source>
        <dbReference type="EnsemblPlants" id="LPERR06G17590.1"/>
    </source>
</evidence>